<dbReference type="InterPro" id="IPR020058">
    <property type="entry name" value="Glu/Gln-tRNA-synth_Ib_cat-dom"/>
</dbReference>
<feature type="short sequence motif" description="'KMSKS' region" evidence="8">
    <location>
        <begin position="241"/>
        <end position="245"/>
    </location>
</feature>
<comment type="subcellular location">
    <subcellularLocation>
        <location evidence="8">Cytoplasm</location>
    </subcellularLocation>
</comment>
<keyword evidence="5 8" id="KW-0067">ATP-binding</keyword>
<dbReference type="InterPro" id="IPR014729">
    <property type="entry name" value="Rossmann-like_a/b/a_fold"/>
</dbReference>
<feature type="domain" description="Glutamyl/glutaminyl-tRNA synthetase class Ib catalytic" evidence="9">
    <location>
        <begin position="4"/>
        <end position="302"/>
    </location>
</feature>
<keyword evidence="3 8" id="KW-0436">Ligase</keyword>
<evidence type="ECO:0000313" key="12">
    <source>
        <dbReference type="Proteomes" id="UP001326613"/>
    </source>
</evidence>
<sequence length="447" mass="51463">MTKQVKARFAPSPTGMLHVGNARTALINFLYARKNNGQFFLRFDDTDLVRSKEEYKEAIVKDLKWLGLHWDQLITQSARLDKYELIKNQLIEHGRLYPCFESAEELEVKRKLQLNSGLPPIYDRASLNLSKQQIENYIQSGRKPHYRFLIAAELIQWNDLIKGEVKYLGAHLGDPIVVREDGSMTYMLCSVIDDIDYNITDIIRGEDHVTNTAIQIEMFAALATAAPNFGHLSLIKASDEKISKRVGGFEITALRDEAGFEAMTVNSFFSTIGSSKTVSVCKTMEDLIKEFDLNSFSKSPTTYLPVELERLNHKLLIELNFIEVQERLQQFGLEIDEQFWLTVRPNLQKLHEVKEWWKILYQPELVSGLDKEFISLAQTLFPNEEVTVDTWNKWVNKINEASGKSGKELFMPLRLAITGMERGPELKNILPLIGREEIIKRLTKYTR</sequence>
<comment type="subunit">
    <text evidence="8">Monomer.</text>
</comment>
<evidence type="ECO:0000259" key="10">
    <source>
        <dbReference type="Pfam" id="PF19269"/>
    </source>
</evidence>
<evidence type="ECO:0000256" key="7">
    <source>
        <dbReference type="ARBA" id="ARBA00023146"/>
    </source>
</evidence>
<keyword evidence="6 8" id="KW-0648">Protein biosynthesis</keyword>
<reference evidence="11 12" key="1">
    <citation type="submission" date="2022-10" db="EMBL/GenBank/DDBJ databases">
        <title>Host association and intracellularity evolved multiple times independently in the Rickettsiales.</title>
        <authorList>
            <person name="Castelli M."/>
            <person name="Nardi T."/>
            <person name="Gammuto L."/>
            <person name="Bellinzona G."/>
            <person name="Sabaneyeva E."/>
            <person name="Potekhin A."/>
            <person name="Serra V."/>
            <person name="Petroni G."/>
            <person name="Sassera D."/>
        </authorList>
    </citation>
    <scope>NUCLEOTIDE SEQUENCE [LARGE SCALE GENOMIC DNA]</scope>
    <source>
        <strain evidence="11 12">Kr 154-4</strain>
    </source>
</reference>
<comment type="function">
    <text evidence="8">Catalyzes the attachment of glutamate to tRNA(Glu) in a two-step reaction: glutamate is first activated by ATP to form Glu-AMP and then transferred to the acceptor end of tRNA(Glu).</text>
</comment>
<evidence type="ECO:0000259" key="9">
    <source>
        <dbReference type="Pfam" id="PF00749"/>
    </source>
</evidence>
<dbReference type="PRINTS" id="PR00987">
    <property type="entry name" value="TRNASYNTHGLU"/>
</dbReference>
<organism evidence="11 12">
    <name type="scientific">Candidatus Trichorickettsia mobilis</name>
    <dbReference type="NCBI Taxonomy" id="1346319"/>
    <lineage>
        <taxon>Bacteria</taxon>
        <taxon>Pseudomonadati</taxon>
        <taxon>Pseudomonadota</taxon>
        <taxon>Alphaproteobacteria</taxon>
        <taxon>Rickettsiales</taxon>
        <taxon>Rickettsiaceae</taxon>
        <taxon>Rickettsieae</taxon>
        <taxon>Candidatus Trichorickettsia</taxon>
    </lineage>
</organism>
<keyword evidence="7 8" id="KW-0030">Aminoacyl-tRNA synthetase</keyword>
<comment type="caution">
    <text evidence="8">Lacks conserved residue(s) required for the propagation of feature annotation.</text>
</comment>
<keyword evidence="2 8" id="KW-0963">Cytoplasm</keyword>
<dbReference type="SUPFAM" id="SSF48163">
    <property type="entry name" value="An anticodon-binding domain of class I aminoacyl-tRNA synthetases"/>
    <property type="match status" value="1"/>
</dbReference>
<evidence type="ECO:0000256" key="3">
    <source>
        <dbReference type="ARBA" id="ARBA00022598"/>
    </source>
</evidence>
<dbReference type="InterPro" id="IPR000924">
    <property type="entry name" value="Glu/Gln-tRNA-synth"/>
</dbReference>
<dbReference type="InterPro" id="IPR049940">
    <property type="entry name" value="GluQ/Sye"/>
</dbReference>
<comment type="similarity">
    <text evidence="1 8">Belongs to the class-I aminoacyl-tRNA synthetase family. Glutamate--tRNA ligase type 1 subfamily.</text>
</comment>
<dbReference type="InterPro" id="IPR008925">
    <property type="entry name" value="aa_tRNA-synth_I_cd-bd_sf"/>
</dbReference>
<feature type="short sequence motif" description="'HIGH' region" evidence="8">
    <location>
        <begin position="11"/>
        <end position="21"/>
    </location>
</feature>
<protein>
    <recommendedName>
        <fullName evidence="8">Glutamate--tRNA ligase</fullName>
        <ecNumber evidence="8">6.1.1.17</ecNumber>
    </recommendedName>
    <alternativeName>
        <fullName evidence="8">Glutamyl-tRNA synthetase</fullName>
        <shortName evidence="8">GluRS</shortName>
    </alternativeName>
</protein>
<evidence type="ECO:0000256" key="5">
    <source>
        <dbReference type="ARBA" id="ARBA00022840"/>
    </source>
</evidence>
<feature type="binding site" evidence="8">
    <location>
        <position position="244"/>
    </location>
    <ligand>
        <name>ATP</name>
        <dbReference type="ChEBI" id="CHEBI:30616"/>
    </ligand>
</feature>
<dbReference type="Gene3D" id="3.40.50.620">
    <property type="entry name" value="HUPs"/>
    <property type="match status" value="1"/>
</dbReference>
<dbReference type="SUPFAM" id="SSF52374">
    <property type="entry name" value="Nucleotidylyl transferase"/>
    <property type="match status" value="1"/>
</dbReference>
<evidence type="ECO:0000313" key="11">
    <source>
        <dbReference type="EMBL" id="WPY00181.1"/>
    </source>
</evidence>
<dbReference type="InterPro" id="IPR045462">
    <property type="entry name" value="aa-tRNA-synth_I_cd-bd"/>
</dbReference>
<keyword evidence="12" id="KW-1185">Reference proteome</keyword>
<name>A0ABZ0URE7_9RICK</name>
<evidence type="ECO:0000256" key="2">
    <source>
        <dbReference type="ARBA" id="ARBA00022490"/>
    </source>
</evidence>
<dbReference type="InterPro" id="IPR001412">
    <property type="entry name" value="aa-tRNA-synth_I_CS"/>
</dbReference>
<dbReference type="PROSITE" id="PS00178">
    <property type="entry name" value="AA_TRNA_LIGASE_I"/>
    <property type="match status" value="1"/>
</dbReference>
<dbReference type="EC" id="6.1.1.17" evidence="8"/>
<gene>
    <name evidence="8" type="primary">gltX</name>
    <name evidence="11" type="ORF">Trichorick_00052</name>
</gene>
<dbReference type="RefSeq" id="WP_323738277.1">
    <property type="nucleotide sequence ID" value="NZ_CP112932.1"/>
</dbReference>
<accession>A0ABZ0URE7</accession>
<dbReference type="Pfam" id="PF19269">
    <property type="entry name" value="Anticodon_2"/>
    <property type="match status" value="1"/>
</dbReference>
<evidence type="ECO:0000256" key="6">
    <source>
        <dbReference type="ARBA" id="ARBA00022917"/>
    </source>
</evidence>
<keyword evidence="4 8" id="KW-0547">Nucleotide-binding</keyword>
<proteinExistence type="inferred from homology"/>
<dbReference type="EMBL" id="CP112932">
    <property type="protein sequence ID" value="WPY00181.1"/>
    <property type="molecule type" value="Genomic_DNA"/>
</dbReference>
<evidence type="ECO:0000256" key="8">
    <source>
        <dbReference type="HAMAP-Rule" id="MF_00022"/>
    </source>
</evidence>
<dbReference type="PANTHER" id="PTHR43311:SF2">
    <property type="entry name" value="GLUTAMATE--TRNA LIGASE, MITOCHONDRIAL-RELATED"/>
    <property type="match status" value="1"/>
</dbReference>
<dbReference type="HAMAP" id="MF_00022">
    <property type="entry name" value="Glu_tRNA_synth_type1"/>
    <property type="match status" value="1"/>
</dbReference>
<dbReference type="GO" id="GO:0016874">
    <property type="term" value="F:ligase activity"/>
    <property type="evidence" value="ECO:0007669"/>
    <property type="project" value="UniProtKB-KW"/>
</dbReference>
<dbReference type="Proteomes" id="UP001326613">
    <property type="component" value="Chromosome"/>
</dbReference>
<dbReference type="Gene3D" id="1.10.10.350">
    <property type="match status" value="1"/>
</dbReference>
<dbReference type="NCBIfam" id="TIGR00464">
    <property type="entry name" value="gltX_bact"/>
    <property type="match status" value="1"/>
</dbReference>
<comment type="catalytic activity">
    <reaction evidence="8">
        <text>tRNA(Glu) + L-glutamate + ATP = L-glutamyl-tRNA(Glu) + AMP + diphosphate</text>
        <dbReference type="Rhea" id="RHEA:23540"/>
        <dbReference type="Rhea" id="RHEA-COMP:9663"/>
        <dbReference type="Rhea" id="RHEA-COMP:9680"/>
        <dbReference type="ChEBI" id="CHEBI:29985"/>
        <dbReference type="ChEBI" id="CHEBI:30616"/>
        <dbReference type="ChEBI" id="CHEBI:33019"/>
        <dbReference type="ChEBI" id="CHEBI:78442"/>
        <dbReference type="ChEBI" id="CHEBI:78520"/>
        <dbReference type="ChEBI" id="CHEBI:456215"/>
        <dbReference type="EC" id="6.1.1.17"/>
    </reaction>
</comment>
<evidence type="ECO:0000256" key="4">
    <source>
        <dbReference type="ARBA" id="ARBA00022741"/>
    </source>
</evidence>
<dbReference type="Pfam" id="PF00749">
    <property type="entry name" value="tRNA-synt_1c"/>
    <property type="match status" value="1"/>
</dbReference>
<dbReference type="InterPro" id="IPR020751">
    <property type="entry name" value="aa-tRNA-synth_I_codon-bd_sub2"/>
</dbReference>
<dbReference type="InterPro" id="IPR004527">
    <property type="entry name" value="Glu-tRNA-ligase_bac/mito"/>
</dbReference>
<feature type="domain" description="Aminoacyl-tRNA synthetase class I anticodon-binding" evidence="10">
    <location>
        <begin position="372"/>
        <end position="444"/>
    </location>
</feature>
<dbReference type="PANTHER" id="PTHR43311">
    <property type="entry name" value="GLUTAMATE--TRNA LIGASE"/>
    <property type="match status" value="1"/>
</dbReference>
<evidence type="ECO:0000256" key="1">
    <source>
        <dbReference type="ARBA" id="ARBA00007894"/>
    </source>
</evidence>